<feature type="region of interest" description="Disordered" evidence="14">
    <location>
        <begin position="1"/>
        <end position="35"/>
    </location>
</feature>
<keyword evidence="8" id="KW-0931">ER-Golgi transport</keyword>
<evidence type="ECO:0000256" key="12">
    <source>
        <dbReference type="ARBA" id="ARBA00072088"/>
    </source>
</evidence>
<dbReference type="EMBL" id="GG692396">
    <property type="protein sequence ID" value="EER35192.1"/>
    <property type="molecule type" value="Genomic_DNA"/>
</dbReference>
<evidence type="ECO:0000256" key="10">
    <source>
        <dbReference type="ARBA" id="ARBA00023054"/>
    </source>
</evidence>
<comment type="subcellular location">
    <subcellularLocation>
        <location evidence="1">Cytoplasm</location>
    </subcellularLocation>
</comment>
<evidence type="ECO:0000256" key="8">
    <source>
        <dbReference type="ARBA" id="ARBA00022892"/>
    </source>
</evidence>
<comment type="similarity">
    <text evidence="11">Belongs to the GYP5 family.</text>
</comment>
<name>C5M576_CANTT</name>
<dbReference type="GO" id="GO:0005737">
    <property type="term" value="C:cytoplasm"/>
    <property type="evidence" value="ECO:0007669"/>
    <property type="project" value="UniProtKB-SubCell"/>
</dbReference>
<dbReference type="SUPFAM" id="SSF47923">
    <property type="entry name" value="Ypt/Rab-GAP domain of gyp1p"/>
    <property type="match status" value="2"/>
</dbReference>
<evidence type="ECO:0000256" key="3">
    <source>
        <dbReference type="ARBA" id="ARBA00019144"/>
    </source>
</evidence>
<gene>
    <name evidence="16" type="ORF">CTRG_02054</name>
</gene>
<evidence type="ECO:0000256" key="5">
    <source>
        <dbReference type="ARBA" id="ARBA00022468"/>
    </source>
</evidence>
<keyword evidence="4" id="KW-0813">Transport</keyword>
<evidence type="ECO:0000256" key="14">
    <source>
        <dbReference type="SAM" id="MobiDB-lite"/>
    </source>
</evidence>
<dbReference type="InterPro" id="IPR000195">
    <property type="entry name" value="Rab-GAP-TBC_dom"/>
</dbReference>
<reference evidence="16 17" key="1">
    <citation type="journal article" date="2009" name="Nature">
        <title>Evolution of pathogenicity and sexual reproduction in eight Candida genomes.</title>
        <authorList>
            <person name="Butler G."/>
            <person name="Rasmussen M.D."/>
            <person name="Lin M.F."/>
            <person name="Santos M.A."/>
            <person name="Sakthikumar S."/>
            <person name="Munro C.A."/>
            <person name="Rheinbay E."/>
            <person name="Grabherr M."/>
            <person name="Forche A."/>
            <person name="Reedy J.L."/>
            <person name="Agrafioti I."/>
            <person name="Arnaud M.B."/>
            <person name="Bates S."/>
            <person name="Brown A.J."/>
            <person name="Brunke S."/>
            <person name="Costanzo M.C."/>
            <person name="Fitzpatrick D.A."/>
            <person name="de Groot P.W."/>
            <person name="Harris D."/>
            <person name="Hoyer L.L."/>
            <person name="Hube B."/>
            <person name="Klis F.M."/>
            <person name="Kodira C."/>
            <person name="Lennard N."/>
            <person name="Logue M.E."/>
            <person name="Martin R."/>
            <person name="Neiman A.M."/>
            <person name="Nikolaou E."/>
            <person name="Quail M.A."/>
            <person name="Quinn J."/>
            <person name="Santos M.C."/>
            <person name="Schmitzberger F.F."/>
            <person name="Sherlock G."/>
            <person name="Shah P."/>
            <person name="Silverstein K.A."/>
            <person name="Skrzypek M.S."/>
            <person name="Soll D."/>
            <person name="Staggs R."/>
            <person name="Stansfield I."/>
            <person name="Stumpf M.P."/>
            <person name="Sudbery P.E."/>
            <person name="Srikantha T."/>
            <person name="Zeng Q."/>
            <person name="Berman J."/>
            <person name="Berriman M."/>
            <person name="Heitman J."/>
            <person name="Gow N.A."/>
            <person name="Lorenz M.C."/>
            <person name="Birren B.W."/>
            <person name="Kellis M."/>
            <person name="Cuomo C.A."/>
        </authorList>
    </citation>
    <scope>NUCLEOTIDE SEQUENCE [LARGE SCALE GENOMIC DNA]</scope>
    <source>
        <strain evidence="17">ATCC MYA-3404 / T1</strain>
    </source>
</reference>
<feature type="coiled-coil region" evidence="13">
    <location>
        <begin position="563"/>
        <end position="597"/>
    </location>
</feature>
<evidence type="ECO:0000259" key="15">
    <source>
        <dbReference type="PROSITE" id="PS50086"/>
    </source>
</evidence>
<dbReference type="KEGG" id="ctp:CTRG_02054"/>
<dbReference type="FunFam" id="1.10.8.270:FF:000001">
    <property type="entry name" value="TBC1 domain family member 1"/>
    <property type="match status" value="1"/>
</dbReference>
<dbReference type="eggNOG" id="KOG1102">
    <property type="taxonomic scope" value="Eukaryota"/>
</dbReference>
<organism evidence="16 17">
    <name type="scientific">Candida tropicalis (strain ATCC MYA-3404 / T1)</name>
    <name type="common">Yeast</name>
    <dbReference type="NCBI Taxonomy" id="294747"/>
    <lineage>
        <taxon>Eukaryota</taxon>
        <taxon>Fungi</taxon>
        <taxon>Dikarya</taxon>
        <taxon>Ascomycota</taxon>
        <taxon>Saccharomycotina</taxon>
        <taxon>Pichiomycetes</taxon>
        <taxon>Debaryomycetaceae</taxon>
        <taxon>Candida/Lodderomyces clade</taxon>
        <taxon>Candida</taxon>
    </lineage>
</organism>
<dbReference type="Gene3D" id="1.10.10.750">
    <property type="entry name" value="Ypt/Rab-GAP domain of gyp1p, domain 1"/>
    <property type="match status" value="1"/>
</dbReference>
<keyword evidence="5" id="KW-0343">GTPase activation</keyword>
<evidence type="ECO:0000256" key="9">
    <source>
        <dbReference type="ARBA" id="ARBA00022927"/>
    </source>
</evidence>
<dbReference type="GO" id="GO:0031267">
    <property type="term" value="F:small GTPase binding"/>
    <property type="evidence" value="ECO:0007669"/>
    <property type="project" value="TreeGrafter"/>
</dbReference>
<dbReference type="VEuPathDB" id="FungiDB:CTRG_02054"/>
<feature type="compositionally biased region" description="Low complexity" evidence="14">
    <location>
        <begin position="1"/>
        <end position="29"/>
    </location>
</feature>
<dbReference type="Gene3D" id="1.10.472.80">
    <property type="entry name" value="Ypt/Rab-GAP domain of gyp1p, domain 3"/>
    <property type="match status" value="1"/>
</dbReference>
<dbReference type="GO" id="GO:0015031">
    <property type="term" value="P:protein transport"/>
    <property type="evidence" value="ECO:0007669"/>
    <property type="project" value="UniProtKB-KW"/>
</dbReference>
<dbReference type="GO" id="GO:0006887">
    <property type="term" value="P:exocytosis"/>
    <property type="evidence" value="ECO:0007669"/>
    <property type="project" value="UniProtKB-KW"/>
</dbReference>
<feature type="domain" description="Rab-GAP TBC" evidence="15">
    <location>
        <begin position="161"/>
        <end position="343"/>
    </location>
</feature>
<dbReference type="STRING" id="294747.C5M576"/>
<dbReference type="GO" id="GO:0030427">
    <property type="term" value="C:site of polarized growth"/>
    <property type="evidence" value="ECO:0007669"/>
    <property type="project" value="UniProtKB-ARBA"/>
</dbReference>
<dbReference type="InterPro" id="IPR035969">
    <property type="entry name" value="Rab-GAP_TBC_sf"/>
</dbReference>
<dbReference type="HOGENOM" id="CLU_005350_11_3_1"/>
<keyword evidence="6" id="KW-0268">Exocytosis</keyword>
<proteinExistence type="inferred from homology"/>
<dbReference type="PANTHER" id="PTHR47219">
    <property type="entry name" value="RAB GTPASE-ACTIVATING PROTEIN 1-LIKE"/>
    <property type="match status" value="1"/>
</dbReference>
<accession>C5M576</accession>
<sequence>MTDTTTTASTSPRTTETTETTTSPESTSPKLPNRKSIQVCIRLDENPHADIIPPSSKSIQDLNSLTQTYDKSTTNYLLQSKHNQLNLKFEQKPAQTKESINSSAETFKKTFQDIKTIADGFGGSNVFGQTIDWDFWSNVVNDYDNVVNTQSDELNLKINSGIPKEFRGIIWQLVSKSKQNSMEDFYRQLKLESSIHEKAIKRDLTRTSFFTQVDAVNKSDELFNVIKAYSLYDPDVGYTQGMIFIAVPLIMNMNESECFCLLVTLMKEYGLRELFCPEMKGLHVLLYEFDRLLESYSPVLYNHLVKQGIKSSMYASQWFLTFFAYKFPLDIVLRIYDIIVTQGMESILKFAVNLMVSNETSLLNLSFDKLLEFLKDKLFNIYIDDAFIKDELASPGSAKKTRFSLSRRASNMSGMSNPSSYYKLDSLVEDSMKINLDPVELTKYEKEFESIYNKERAKVDDIKSMKLSNGNLRNKIKTLQTQYTDLNKNHIDIVQKMIDLKITLPELLNENDELSQSIDKLTKDIEELENKRQEKSNDGDTEHHQEVLPTSIEDEIQKLLIINAEKVEKSVLLEDELSQLLEEEEQLNKELKSLNRNSKWFNWN</sequence>
<evidence type="ECO:0000256" key="1">
    <source>
        <dbReference type="ARBA" id="ARBA00004496"/>
    </source>
</evidence>
<dbReference type="FunFam" id="1.10.472.80:FF:000044">
    <property type="entry name" value="GTPase-activating protein GYP5"/>
    <property type="match status" value="1"/>
</dbReference>
<dbReference type="Proteomes" id="UP000002037">
    <property type="component" value="Unassembled WGS sequence"/>
</dbReference>
<dbReference type="OrthoDB" id="295078at2759"/>
<dbReference type="Pfam" id="PF23436">
    <property type="entry name" value="RabGap-TBC_2"/>
    <property type="match status" value="1"/>
</dbReference>
<dbReference type="RefSeq" id="XP_002547747.1">
    <property type="nucleotide sequence ID" value="XM_002547701.1"/>
</dbReference>
<keyword evidence="17" id="KW-1185">Reference proteome</keyword>
<keyword evidence="10 13" id="KW-0175">Coiled coil</keyword>
<evidence type="ECO:0000256" key="2">
    <source>
        <dbReference type="ARBA" id="ARBA00005521"/>
    </source>
</evidence>
<keyword evidence="7" id="KW-0963">Cytoplasm</keyword>
<evidence type="ECO:0000256" key="11">
    <source>
        <dbReference type="ARBA" id="ARBA00061661"/>
    </source>
</evidence>
<dbReference type="GeneID" id="8297151"/>
<comment type="similarity">
    <text evidence="2">Belongs to the OCA5 family.</text>
</comment>
<dbReference type="PANTHER" id="PTHR47219:SF9">
    <property type="entry name" value="GTPASE ACTIVATING PROTEIN AND CENTROSOME-ASSOCIATED, ISOFORM B"/>
    <property type="match status" value="1"/>
</dbReference>
<evidence type="ECO:0000313" key="17">
    <source>
        <dbReference type="Proteomes" id="UP000002037"/>
    </source>
</evidence>
<dbReference type="InterPro" id="IPR050302">
    <property type="entry name" value="Rab_GAP_TBC_domain"/>
</dbReference>
<protein>
    <recommendedName>
        <fullName evidence="12">GTPase-activating protein GYP5</fullName>
    </recommendedName>
    <alternativeName>
        <fullName evidence="3">Oxidant-induced cell-cycle arrest protein 5</fullName>
    </alternativeName>
</protein>
<dbReference type="AlphaFoldDB" id="C5M576"/>
<evidence type="ECO:0000256" key="7">
    <source>
        <dbReference type="ARBA" id="ARBA00022490"/>
    </source>
</evidence>
<dbReference type="Gene3D" id="1.10.8.270">
    <property type="entry name" value="putative rabgap domain of human tbc1 domain family member 14 like domains"/>
    <property type="match status" value="1"/>
</dbReference>
<evidence type="ECO:0000313" key="16">
    <source>
        <dbReference type="EMBL" id="EER35192.1"/>
    </source>
</evidence>
<evidence type="ECO:0000256" key="13">
    <source>
        <dbReference type="SAM" id="Coils"/>
    </source>
</evidence>
<feature type="compositionally biased region" description="Basic and acidic residues" evidence="14">
    <location>
        <begin position="530"/>
        <end position="546"/>
    </location>
</feature>
<keyword evidence="9" id="KW-0653">Protein transport</keyword>
<dbReference type="GO" id="GO:0005096">
    <property type="term" value="F:GTPase activator activity"/>
    <property type="evidence" value="ECO:0007669"/>
    <property type="project" value="UniProtKB-KW"/>
</dbReference>
<dbReference type="SMART" id="SM00164">
    <property type="entry name" value="TBC"/>
    <property type="match status" value="1"/>
</dbReference>
<evidence type="ECO:0000256" key="6">
    <source>
        <dbReference type="ARBA" id="ARBA00022483"/>
    </source>
</evidence>
<feature type="region of interest" description="Disordered" evidence="14">
    <location>
        <begin position="530"/>
        <end position="549"/>
    </location>
</feature>
<evidence type="ECO:0000256" key="4">
    <source>
        <dbReference type="ARBA" id="ARBA00022448"/>
    </source>
</evidence>
<dbReference type="PROSITE" id="PS50086">
    <property type="entry name" value="TBC_RABGAP"/>
    <property type="match status" value="1"/>
</dbReference>